<organism evidence="2 3">
    <name type="scientific">Thalassiosira oceanica</name>
    <name type="common">Marine diatom</name>
    <dbReference type="NCBI Taxonomy" id="159749"/>
    <lineage>
        <taxon>Eukaryota</taxon>
        <taxon>Sar</taxon>
        <taxon>Stramenopiles</taxon>
        <taxon>Ochrophyta</taxon>
        <taxon>Bacillariophyta</taxon>
        <taxon>Coscinodiscophyceae</taxon>
        <taxon>Thalassiosirophycidae</taxon>
        <taxon>Thalassiosirales</taxon>
        <taxon>Thalassiosiraceae</taxon>
        <taxon>Thalassiosira</taxon>
    </lineage>
</organism>
<name>K0R0M8_THAOC</name>
<sequence>LDRLDTAICHSLESRLPVKQSTSALSLWTRQHEERMKTIVHVCAIAFLSPLVESNEFGTRQHSRLTATEEYEEQTVDNASNLFAPAPQKCKVGQDKSEEIEEQVEESKEAAKKEAAKSTRGWITMSGWRQASMPHLEIWSPVSGAILLKQSGDSGIEPLQDHPNKDTLASEVLNREVPVPVFTSLGFSHYNHYTVEEILANGENETGEDENGNPLRIRDYMPADGLLILHEGKIVYENYFDHDGSGVKVSPMKKYGRFTRHRMFSATKSLTGTLVNMLAEDGSIHSLDDKITEYIPFLKESKGTDEDLGCDFSDYEKSEKNARRDKYGYVVSEDLVISDCVSGVLAALSRQPTLLASGATPDPPFALDAPYYIMSDSNPVGNRAGLQQMRKGKYEPGDRFEYLTQKTEVLGWLADTLTNYSSAEYFSEKIWSKLGAESDAVIEIDDLRFNWWGGGVAATLRDAGRFGEAIRLLGKNAKGDQVIPESVIEDVRNNGNASQYALSTYSLLNCLVEPRATYTSDGTKFFECSNVTVTSWLKAMDYPTDGTTKTNLGYTYRNQFRSIVDKSSSQSGTGVMYLEGVHGQNVWIDQNAKLTIARFGSGNPNFSNSAPDNAAGPASFDMAKARAFYEIAAYFIENIEDAKL</sequence>
<feature type="non-terminal residue" evidence="2">
    <location>
        <position position="1"/>
    </location>
</feature>
<accession>K0R0M8</accession>
<dbReference type="PANTHER" id="PTHR43283">
    <property type="entry name" value="BETA-LACTAMASE-RELATED"/>
    <property type="match status" value="1"/>
</dbReference>
<protein>
    <recommendedName>
        <fullName evidence="1">Beta-lactamase-related domain-containing protein</fullName>
    </recommendedName>
</protein>
<dbReference type="OrthoDB" id="5946976at2759"/>
<dbReference type="InterPro" id="IPR050789">
    <property type="entry name" value="Diverse_Enzym_Activities"/>
</dbReference>
<dbReference type="Gene3D" id="3.40.710.10">
    <property type="entry name" value="DD-peptidase/beta-lactamase superfamily"/>
    <property type="match status" value="1"/>
</dbReference>
<dbReference type="SUPFAM" id="SSF56601">
    <property type="entry name" value="beta-lactamase/transpeptidase-like"/>
    <property type="match status" value="1"/>
</dbReference>
<evidence type="ECO:0000313" key="3">
    <source>
        <dbReference type="Proteomes" id="UP000266841"/>
    </source>
</evidence>
<proteinExistence type="predicted"/>
<feature type="domain" description="Beta-lactamase-related" evidence="1">
    <location>
        <begin position="222"/>
        <end position="301"/>
    </location>
</feature>
<dbReference type="EMBL" id="AGNL01049802">
    <property type="protein sequence ID" value="EJK44359.1"/>
    <property type="molecule type" value="Genomic_DNA"/>
</dbReference>
<comment type="caution">
    <text evidence="2">The sequence shown here is derived from an EMBL/GenBank/DDBJ whole genome shotgun (WGS) entry which is preliminary data.</text>
</comment>
<dbReference type="Pfam" id="PF00144">
    <property type="entry name" value="Beta-lactamase"/>
    <property type="match status" value="1"/>
</dbReference>
<evidence type="ECO:0000313" key="2">
    <source>
        <dbReference type="EMBL" id="EJK44359.1"/>
    </source>
</evidence>
<keyword evidence="3" id="KW-1185">Reference proteome</keyword>
<reference evidence="2 3" key="1">
    <citation type="journal article" date="2012" name="Genome Biol.">
        <title>Genome and low-iron response of an oceanic diatom adapted to chronic iron limitation.</title>
        <authorList>
            <person name="Lommer M."/>
            <person name="Specht M."/>
            <person name="Roy A.S."/>
            <person name="Kraemer L."/>
            <person name="Andreson R."/>
            <person name="Gutowska M.A."/>
            <person name="Wolf J."/>
            <person name="Bergner S.V."/>
            <person name="Schilhabel M.B."/>
            <person name="Klostermeier U.C."/>
            <person name="Beiko R.G."/>
            <person name="Rosenstiel P."/>
            <person name="Hippler M."/>
            <person name="Laroche J."/>
        </authorList>
    </citation>
    <scope>NUCLEOTIDE SEQUENCE [LARGE SCALE GENOMIC DNA]</scope>
    <source>
        <strain evidence="2 3">CCMP1005</strain>
    </source>
</reference>
<dbReference type="InterPro" id="IPR012338">
    <property type="entry name" value="Beta-lactam/transpept-like"/>
</dbReference>
<dbReference type="eggNOG" id="ENOG502S7CB">
    <property type="taxonomic scope" value="Eukaryota"/>
</dbReference>
<dbReference type="PANTHER" id="PTHR43283:SF7">
    <property type="entry name" value="BETA-LACTAMASE-RELATED DOMAIN-CONTAINING PROTEIN"/>
    <property type="match status" value="1"/>
</dbReference>
<dbReference type="AlphaFoldDB" id="K0R0M8"/>
<gene>
    <name evidence="2" type="ORF">THAOC_37108</name>
</gene>
<evidence type="ECO:0000259" key="1">
    <source>
        <dbReference type="Pfam" id="PF00144"/>
    </source>
</evidence>
<dbReference type="InterPro" id="IPR001466">
    <property type="entry name" value="Beta-lactam-related"/>
</dbReference>
<dbReference type="Proteomes" id="UP000266841">
    <property type="component" value="Unassembled WGS sequence"/>
</dbReference>